<evidence type="ECO:0000256" key="7">
    <source>
        <dbReference type="HAMAP-Rule" id="MF_02090"/>
    </source>
</evidence>
<comment type="caution">
    <text evidence="11">The sequence shown here is derived from an EMBL/GenBank/DDBJ whole genome shotgun (WGS) entry which is preliminary data.</text>
</comment>
<evidence type="ECO:0000256" key="4">
    <source>
        <dbReference type="ARBA" id="ARBA00022741"/>
    </source>
</evidence>
<keyword evidence="4 7" id="KW-0547">Nucleotide-binding</keyword>
<feature type="domain" description="CN hydrolase" evidence="10">
    <location>
        <begin position="8"/>
        <end position="248"/>
    </location>
</feature>
<feature type="binding site" evidence="7">
    <location>
        <position position="179"/>
    </location>
    <ligand>
        <name>L-glutamine</name>
        <dbReference type="ChEBI" id="CHEBI:58359"/>
    </ligand>
</feature>
<dbReference type="AlphaFoldDB" id="A0A059FKA5"/>
<dbReference type="STRING" id="1280952.HJA_00910"/>
<dbReference type="NCBIfam" id="TIGR00552">
    <property type="entry name" value="nadE"/>
    <property type="match status" value="1"/>
</dbReference>
<comment type="pathway">
    <text evidence="1 7 8">Cofactor biosynthesis; NAD(+) biosynthesis; NAD(+) from deamido-NAD(+) (L-Gln route): step 1/1.</text>
</comment>
<dbReference type="Pfam" id="PF00795">
    <property type="entry name" value="CN_hydrolase"/>
    <property type="match status" value="1"/>
</dbReference>
<feature type="binding site" evidence="7">
    <location>
        <position position="122"/>
    </location>
    <ligand>
        <name>L-glutamine</name>
        <dbReference type="ChEBI" id="CHEBI:58359"/>
    </ligand>
</feature>
<keyword evidence="3 7" id="KW-0436">Ligase</keyword>
<keyword evidence="12" id="KW-1185">Reference proteome</keyword>
<dbReference type="FunFam" id="3.40.50.620:FF:000106">
    <property type="entry name" value="Glutamine-dependent NAD(+) synthetase"/>
    <property type="match status" value="1"/>
</dbReference>
<feature type="binding site" evidence="7">
    <location>
        <position position="522"/>
    </location>
    <ligand>
        <name>deamido-NAD(+)</name>
        <dbReference type="ChEBI" id="CHEBI:58437"/>
        <note>ligand shared between two neighboring subunits</note>
    </ligand>
</feature>
<dbReference type="GO" id="GO:0005737">
    <property type="term" value="C:cytoplasm"/>
    <property type="evidence" value="ECO:0007669"/>
    <property type="project" value="InterPro"/>
</dbReference>
<evidence type="ECO:0000256" key="1">
    <source>
        <dbReference type="ARBA" id="ARBA00005188"/>
    </source>
</evidence>
<feature type="binding site" evidence="7">
    <location>
        <position position="374"/>
    </location>
    <ligand>
        <name>deamido-NAD(+)</name>
        <dbReference type="ChEBI" id="CHEBI:58437"/>
        <note>ligand shared between two neighboring subunits</note>
    </ligand>
</feature>
<gene>
    <name evidence="7" type="primary">nadE</name>
    <name evidence="11" type="ORF">HJA_00910</name>
</gene>
<dbReference type="GO" id="GO:0003952">
    <property type="term" value="F:NAD+ synthase (glutamine-hydrolyzing) activity"/>
    <property type="evidence" value="ECO:0007669"/>
    <property type="project" value="UniProtKB-UniRule"/>
</dbReference>
<feature type="active site" description="Proton acceptor; for glutaminase activity" evidence="7">
    <location>
        <position position="48"/>
    </location>
</feature>
<evidence type="ECO:0000313" key="12">
    <source>
        <dbReference type="Proteomes" id="UP000024816"/>
    </source>
</evidence>
<organism evidence="11 12">
    <name type="scientific">Hyphomonas jannaschiana VP2</name>
    <dbReference type="NCBI Taxonomy" id="1280952"/>
    <lineage>
        <taxon>Bacteria</taxon>
        <taxon>Pseudomonadati</taxon>
        <taxon>Pseudomonadota</taxon>
        <taxon>Alphaproteobacteria</taxon>
        <taxon>Hyphomonadales</taxon>
        <taxon>Hyphomonadaceae</taxon>
        <taxon>Hyphomonas</taxon>
    </lineage>
</organism>
<feature type="active site" description="For glutaminase activity" evidence="7">
    <location>
        <position position="116"/>
    </location>
</feature>
<dbReference type="NCBIfam" id="NF010588">
    <property type="entry name" value="PRK13981.1"/>
    <property type="match status" value="1"/>
</dbReference>
<dbReference type="Pfam" id="PF02540">
    <property type="entry name" value="NAD_synthase"/>
    <property type="match status" value="1"/>
</dbReference>
<dbReference type="PROSITE" id="PS50263">
    <property type="entry name" value="CN_HYDROLASE"/>
    <property type="match status" value="1"/>
</dbReference>
<proteinExistence type="inferred from homology"/>
<dbReference type="eggNOG" id="COG0171">
    <property type="taxonomic scope" value="Bacteria"/>
</dbReference>
<dbReference type="InterPro" id="IPR022310">
    <property type="entry name" value="NAD/GMP_synthase"/>
</dbReference>
<dbReference type="InterPro" id="IPR003010">
    <property type="entry name" value="C-N_Hydrolase"/>
</dbReference>
<name>A0A059FKA5_9PROT</name>
<evidence type="ECO:0000313" key="11">
    <source>
        <dbReference type="EMBL" id="KCZ91054.1"/>
    </source>
</evidence>
<dbReference type="SUPFAM" id="SSF56317">
    <property type="entry name" value="Carbon-nitrogen hydrolase"/>
    <property type="match status" value="1"/>
</dbReference>
<reference evidence="11 12" key="1">
    <citation type="journal article" date="2014" name="Antonie Van Leeuwenhoek">
        <title>Hyphomonas beringensis sp. nov. and Hyphomonas chukchiensis sp. nov., isolated from surface seawater of the Bering Sea and Chukchi Sea.</title>
        <authorList>
            <person name="Li C."/>
            <person name="Lai Q."/>
            <person name="Li G."/>
            <person name="Dong C."/>
            <person name="Wang J."/>
            <person name="Liao Y."/>
            <person name="Shao Z."/>
        </authorList>
    </citation>
    <scope>NUCLEOTIDE SEQUENCE [LARGE SCALE GENOMIC DNA]</scope>
    <source>
        <strain evidence="11 12">VP2</strain>
    </source>
</reference>
<dbReference type="PATRIC" id="fig|1280952.3.peg.187"/>
<dbReference type="PIRSF" id="PIRSF006630">
    <property type="entry name" value="NADS_GAT"/>
    <property type="match status" value="1"/>
</dbReference>
<dbReference type="PANTHER" id="PTHR23090:SF9">
    <property type="entry name" value="GLUTAMINE-DEPENDENT NAD(+) SYNTHETASE"/>
    <property type="match status" value="1"/>
</dbReference>
<dbReference type="InterPro" id="IPR014445">
    <property type="entry name" value="Gln-dep_NAD_synthase"/>
</dbReference>
<evidence type="ECO:0000259" key="10">
    <source>
        <dbReference type="PROSITE" id="PS50263"/>
    </source>
</evidence>
<dbReference type="EC" id="6.3.5.1" evidence="7 8"/>
<dbReference type="EMBL" id="ARYJ01000001">
    <property type="protein sequence ID" value="KCZ91054.1"/>
    <property type="molecule type" value="Genomic_DNA"/>
</dbReference>
<dbReference type="Gene3D" id="3.60.110.10">
    <property type="entry name" value="Carbon-nitrogen hydrolase"/>
    <property type="match status" value="1"/>
</dbReference>
<comment type="catalytic activity">
    <reaction evidence="7 8">
        <text>deamido-NAD(+) + L-glutamine + ATP + H2O = L-glutamate + AMP + diphosphate + NAD(+) + H(+)</text>
        <dbReference type="Rhea" id="RHEA:24384"/>
        <dbReference type="ChEBI" id="CHEBI:15377"/>
        <dbReference type="ChEBI" id="CHEBI:15378"/>
        <dbReference type="ChEBI" id="CHEBI:29985"/>
        <dbReference type="ChEBI" id="CHEBI:30616"/>
        <dbReference type="ChEBI" id="CHEBI:33019"/>
        <dbReference type="ChEBI" id="CHEBI:57540"/>
        <dbReference type="ChEBI" id="CHEBI:58359"/>
        <dbReference type="ChEBI" id="CHEBI:58437"/>
        <dbReference type="ChEBI" id="CHEBI:456215"/>
        <dbReference type="EC" id="6.3.5.1"/>
    </reaction>
</comment>
<comment type="similarity">
    <text evidence="9">Belongs to the NAD synthetase family.</text>
</comment>
<feature type="binding site" evidence="7">
    <location>
        <begin position="291"/>
        <end position="298"/>
    </location>
    <ligand>
        <name>ATP</name>
        <dbReference type="ChEBI" id="CHEBI:30616"/>
    </ligand>
</feature>
<evidence type="ECO:0000256" key="3">
    <source>
        <dbReference type="ARBA" id="ARBA00022598"/>
    </source>
</evidence>
<dbReference type="SUPFAM" id="SSF52402">
    <property type="entry name" value="Adenine nucleotide alpha hydrolases-like"/>
    <property type="match status" value="1"/>
</dbReference>
<dbReference type="GO" id="GO:0004359">
    <property type="term" value="F:glutaminase activity"/>
    <property type="evidence" value="ECO:0007669"/>
    <property type="project" value="InterPro"/>
</dbReference>
<evidence type="ECO:0000256" key="2">
    <source>
        <dbReference type="ARBA" id="ARBA00007145"/>
    </source>
</evidence>
<dbReference type="CDD" id="cd07570">
    <property type="entry name" value="GAT_Gln-NAD-synth"/>
    <property type="match status" value="1"/>
</dbReference>
<dbReference type="Proteomes" id="UP000024816">
    <property type="component" value="Unassembled WGS sequence"/>
</dbReference>
<comment type="caution">
    <text evidence="7">Lacks conserved residue(s) required for the propagation of feature annotation.</text>
</comment>
<sequence length="552" mass="60307">MLFMSKNLKILVAQLNPVVGDIKGNFELARGALAQAKDKGADLLVLSELFILGYPAEDLVLKPAAVEDSMKAVQALAAETANGPAVIIGSPWMDGKKRHNSAVLLKDGAVAGRYDKRELPNYGVFDEKRIFDAGEGPLPVFELNGIPVGIAICEDIWYPRVPSALAEAGAEMLIVPNGSPWRRTVQVERHTSFSAWTKTGVPYLFVNQVGGQDELVFDGASYAVDFDGTEHQLLGDFVTGTALVTFDGETHQFASESKAELSSGWEAEYRAAVMALGDYVNKNRFPGVVLGMSGGIDSALTAAIAVDALGPERVWCVMLPSKYTSSDSLEDAKLCAQRLGARYDTINIRPGVNALDEMLAEQFADLKPDTTEENIQSRLRAVTLMALSNKFGHMVVTTGNKSEMAVGYATLYGDMCGGYNALKDFWKTEVFELARWRNMAVPKGALGPGGEVIPMRIITKPPSAELREDQKDQDSLPPYDVLDDILRGLVEGEEDVEDIIARGHDTATVKRIEHLLYIAEYKRRQAPPGVKIGGKNFGRDRRYPITNRFRDA</sequence>
<comment type="function">
    <text evidence="7">Catalyzes the ATP-dependent amidation of deamido-NAD to form NAD. Uses L-glutamine as a nitrogen source.</text>
</comment>
<dbReference type="GO" id="GO:0008795">
    <property type="term" value="F:NAD+ synthase activity"/>
    <property type="evidence" value="ECO:0007669"/>
    <property type="project" value="UniProtKB-UniRule"/>
</dbReference>
<evidence type="ECO:0000256" key="6">
    <source>
        <dbReference type="ARBA" id="ARBA00023027"/>
    </source>
</evidence>
<dbReference type="CDD" id="cd00553">
    <property type="entry name" value="NAD_synthase"/>
    <property type="match status" value="1"/>
</dbReference>
<feature type="binding site" evidence="7">
    <location>
        <position position="398"/>
    </location>
    <ligand>
        <name>ATP</name>
        <dbReference type="ChEBI" id="CHEBI:30616"/>
    </ligand>
</feature>
<feature type="binding site" evidence="7">
    <location>
        <position position="403"/>
    </location>
    <ligand>
        <name>deamido-NAD(+)</name>
        <dbReference type="ChEBI" id="CHEBI:58437"/>
        <note>ligand shared between two neighboring subunits</note>
    </ligand>
</feature>
<keyword evidence="6 7" id="KW-0520">NAD</keyword>
<comment type="similarity">
    <text evidence="2 7 8">In the C-terminal section; belongs to the NAD synthetase family.</text>
</comment>
<dbReference type="InterPro" id="IPR003694">
    <property type="entry name" value="NAD_synthase"/>
</dbReference>
<dbReference type="UniPathway" id="UPA00253">
    <property type="reaction ID" value="UER00334"/>
</dbReference>
<accession>A0A059FKA5</accession>
<dbReference type="PANTHER" id="PTHR23090">
    <property type="entry name" value="NH 3 /GLUTAMINE-DEPENDENT NAD + SYNTHETASE"/>
    <property type="match status" value="1"/>
</dbReference>
<dbReference type="GO" id="GO:0009435">
    <property type="term" value="P:NAD+ biosynthetic process"/>
    <property type="evidence" value="ECO:0007669"/>
    <property type="project" value="UniProtKB-UniRule"/>
</dbReference>
<evidence type="ECO:0000256" key="8">
    <source>
        <dbReference type="PIRNR" id="PIRNR006630"/>
    </source>
</evidence>
<dbReference type="InterPro" id="IPR036526">
    <property type="entry name" value="C-N_Hydrolase_sf"/>
</dbReference>
<evidence type="ECO:0000256" key="9">
    <source>
        <dbReference type="RuleBase" id="RU003811"/>
    </source>
</evidence>
<dbReference type="GO" id="GO:0005524">
    <property type="term" value="F:ATP binding"/>
    <property type="evidence" value="ECO:0007669"/>
    <property type="project" value="UniProtKB-UniRule"/>
</dbReference>
<feature type="active site" description="Nucleophile; for glutaminase activity" evidence="7">
    <location>
        <position position="153"/>
    </location>
</feature>
<keyword evidence="5 7" id="KW-0067">ATP-binding</keyword>
<dbReference type="eggNOG" id="COG0388">
    <property type="taxonomic scope" value="Bacteria"/>
</dbReference>
<evidence type="ECO:0000256" key="5">
    <source>
        <dbReference type="ARBA" id="ARBA00022840"/>
    </source>
</evidence>
<dbReference type="Gene3D" id="3.40.50.620">
    <property type="entry name" value="HUPs"/>
    <property type="match status" value="1"/>
</dbReference>
<dbReference type="HAMAP" id="MF_02090">
    <property type="entry name" value="NadE_glutamine_dep"/>
    <property type="match status" value="1"/>
</dbReference>
<dbReference type="InterPro" id="IPR014729">
    <property type="entry name" value="Rossmann-like_a/b/a_fold"/>
</dbReference>
<protein>
    <recommendedName>
        <fullName evidence="7 8">Glutamine-dependent NAD(+) synthetase</fullName>
        <ecNumber evidence="7 8">6.3.5.1</ecNumber>
    </recommendedName>
    <alternativeName>
        <fullName evidence="7 8">NAD(+) synthase [glutamine-hydrolyzing]</fullName>
    </alternativeName>
</protein>